<dbReference type="AlphaFoldDB" id="A0A916ZLD4"/>
<dbReference type="PANTHER" id="PTHR43649">
    <property type="entry name" value="ARABINOSE-BINDING PROTEIN-RELATED"/>
    <property type="match status" value="1"/>
</dbReference>
<evidence type="ECO:0000256" key="3">
    <source>
        <dbReference type="ARBA" id="ARBA00023136"/>
    </source>
</evidence>
<dbReference type="InterPro" id="IPR006059">
    <property type="entry name" value="SBP"/>
</dbReference>
<feature type="signal peptide" evidence="7">
    <location>
        <begin position="1"/>
        <end position="23"/>
    </location>
</feature>
<evidence type="ECO:0008006" key="10">
    <source>
        <dbReference type="Google" id="ProtNLM"/>
    </source>
</evidence>
<keyword evidence="5" id="KW-0449">Lipoprotein</keyword>
<evidence type="ECO:0000313" key="9">
    <source>
        <dbReference type="Proteomes" id="UP000612456"/>
    </source>
</evidence>
<reference evidence="8" key="2">
    <citation type="submission" date="2020-09" db="EMBL/GenBank/DDBJ databases">
        <authorList>
            <person name="Sun Q."/>
            <person name="Zhou Y."/>
        </authorList>
    </citation>
    <scope>NUCLEOTIDE SEQUENCE</scope>
    <source>
        <strain evidence="8">CGMCC 1.15178</strain>
    </source>
</reference>
<sequence length="590" mass="66692">MRKRFSVLMITLCLLLSACTNNSESGSTNSKGANGTTPTSTTATTAEENVKASGTQAEVYDQNLAYLQGNFGPFFEKSGESEKVAKYEEPIKVSVSNWYTPTMESSMTKFGAMYGETMEANRWTDAMKRMFNIDVAYKWWSPDGDYNAKLRLDMTANDLPDIFLVREQSDLIQLAESGSIWDLSELMDKWGADIDKEAWESDDGALLEMASYDGKLYGLPSSVSHTDNFSYLWIRKDWMEKLKLERPKTMGELEVIIDSFVNADLDGNGAKDTTGLVIDKSLFYNTRGIFSAFAAYPEIWVETANGLQWGATAEENKAALKFLANQYAKGNIDKEFITKSNTDAMESILNGKAGIVLGGHWIGHTLGDLHELDPESDWISVPIPSGNGNTVKAPIVPSNHGWLVVNSKFEHPEIAFKMRALHSYTLKDKNAEWWWYEDNVAWNFSPVRANVSAFDNLFTYRNIMEAYEKNNDTSMLRAKAVPYWANLHGPLKWEWELMFGPGEDAAMSTLDEFYKEDRLFYNAFLGAQSSFMQERWSTIQDEQLIAFTKMIIGEIGIDKGFSAWVDTFNNLGGDKITLEVNEWFKAYQKK</sequence>
<feature type="compositionally biased region" description="Polar residues" evidence="6">
    <location>
        <begin position="24"/>
        <end position="35"/>
    </location>
</feature>
<evidence type="ECO:0000256" key="7">
    <source>
        <dbReference type="SAM" id="SignalP"/>
    </source>
</evidence>
<dbReference type="SUPFAM" id="SSF53850">
    <property type="entry name" value="Periplasmic binding protein-like II"/>
    <property type="match status" value="1"/>
</dbReference>
<organism evidence="8 9">
    <name type="scientific">Paenibacillus nasutitermitis</name>
    <dbReference type="NCBI Taxonomy" id="1652958"/>
    <lineage>
        <taxon>Bacteria</taxon>
        <taxon>Bacillati</taxon>
        <taxon>Bacillota</taxon>
        <taxon>Bacilli</taxon>
        <taxon>Bacillales</taxon>
        <taxon>Paenibacillaceae</taxon>
        <taxon>Paenibacillus</taxon>
    </lineage>
</organism>
<dbReference type="PROSITE" id="PS51257">
    <property type="entry name" value="PROKAR_LIPOPROTEIN"/>
    <property type="match status" value="1"/>
</dbReference>
<dbReference type="InterPro" id="IPR050490">
    <property type="entry name" value="Bact_solute-bd_prot1"/>
</dbReference>
<evidence type="ECO:0000313" key="8">
    <source>
        <dbReference type="EMBL" id="GGE02152.1"/>
    </source>
</evidence>
<protein>
    <recommendedName>
        <fullName evidence="10">ABC transporter substrate-binding protein</fullName>
    </recommendedName>
</protein>
<keyword evidence="9" id="KW-1185">Reference proteome</keyword>
<dbReference type="Pfam" id="PF01547">
    <property type="entry name" value="SBP_bac_1"/>
    <property type="match status" value="1"/>
</dbReference>
<keyword evidence="1" id="KW-1003">Cell membrane</keyword>
<evidence type="ECO:0000256" key="5">
    <source>
        <dbReference type="ARBA" id="ARBA00023288"/>
    </source>
</evidence>
<dbReference type="PANTHER" id="PTHR43649:SF33">
    <property type="entry name" value="POLYGALACTURONAN_RHAMNOGALACTURONAN-BINDING PROTEIN YTCQ"/>
    <property type="match status" value="1"/>
</dbReference>
<dbReference type="EMBL" id="BMHP01000018">
    <property type="protein sequence ID" value="GGE02152.1"/>
    <property type="molecule type" value="Genomic_DNA"/>
</dbReference>
<name>A0A916ZLD4_9BACL</name>
<evidence type="ECO:0000256" key="1">
    <source>
        <dbReference type="ARBA" id="ARBA00022475"/>
    </source>
</evidence>
<dbReference type="RefSeq" id="WP_189000917.1">
    <property type="nucleotide sequence ID" value="NZ_BMHP01000018.1"/>
</dbReference>
<comment type="caution">
    <text evidence="8">The sequence shown here is derived from an EMBL/GenBank/DDBJ whole genome shotgun (WGS) entry which is preliminary data.</text>
</comment>
<gene>
    <name evidence="8" type="ORF">GCM10010911_71500</name>
</gene>
<feature type="compositionally biased region" description="Low complexity" evidence="6">
    <location>
        <begin position="36"/>
        <end position="46"/>
    </location>
</feature>
<accession>A0A916ZLD4</accession>
<dbReference type="Proteomes" id="UP000612456">
    <property type="component" value="Unassembled WGS sequence"/>
</dbReference>
<feature type="chain" id="PRO_5038116360" description="ABC transporter substrate-binding protein" evidence="7">
    <location>
        <begin position="24"/>
        <end position="590"/>
    </location>
</feature>
<keyword evidence="3" id="KW-0472">Membrane</keyword>
<proteinExistence type="predicted"/>
<evidence type="ECO:0000256" key="6">
    <source>
        <dbReference type="SAM" id="MobiDB-lite"/>
    </source>
</evidence>
<keyword evidence="2 7" id="KW-0732">Signal</keyword>
<reference evidence="8" key="1">
    <citation type="journal article" date="2014" name="Int. J. Syst. Evol. Microbiol.">
        <title>Complete genome sequence of Corynebacterium casei LMG S-19264T (=DSM 44701T), isolated from a smear-ripened cheese.</title>
        <authorList>
            <consortium name="US DOE Joint Genome Institute (JGI-PGF)"/>
            <person name="Walter F."/>
            <person name="Albersmeier A."/>
            <person name="Kalinowski J."/>
            <person name="Ruckert C."/>
        </authorList>
    </citation>
    <scope>NUCLEOTIDE SEQUENCE</scope>
    <source>
        <strain evidence="8">CGMCC 1.15178</strain>
    </source>
</reference>
<evidence type="ECO:0000256" key="4">
    <source>
        <dbReference type="ARBA" id="ARBA00023139"/>
    </source>
</evidence>
<keyword evidence="4" id="KW-0564">Palmitate</keyword>
<dbReference type="Gene3D" id="3.40.190.10">
    <property type="entry name" value="Periplasmic binding protein-like II"/>
    <property type="match status" value="2"/>
</dbReference>
<evidence type="ECO:0000256" key="2">
    <source>
        <dbReference type="ARBA" id="ARBA00022729"/>
    </source>
</evidence>
<feature type="region of interest" description="Disordered" evidence="6">
    <location>
        <begin position="24"/>
        <end position="53"/>
    </location>
</feature>